<evidence type="ECO:0000313" key="2">
    <source>
        <dbReference type="Proteomes" id="UP000887569"/>
    </source>
</evidence>
<dbReference type="Proteomes" id="UP000887569">
    <property type="component" value="Unplaced"/>
</dbReference>
<dbReference type="WBParaSite" id="PgR036_g028_t01">
    <property type="protein sequence ID" value="PgR036_g028_t01"/>
    <property type="gene ID" value="PgR036_g028"/>
</dbReference>
<evidence type="ECO:0000313" key="3">
    <source>
        <dbReference type="WBParaSite" id="PgR036_g028_t01"/>
    </source>
</evidence>
<accession>A0A915BDX0</accession>
<keyword evidence="1" id="KW-0812">Transmembrane</keyword>
<keyword evidence="1" id="KW-0472">Membrane</keyword>
<feature type="transmembrane region" description="Helical" evidence="1">
    <location>
        <begin position="87"/>
        <end position="109"/>
    </location>
</feature>
<name>A0A915BDX0_PARUN</name>
<evidence type="ECO:0000256" key="1">
    <source>
        <dbReference type="SAM" id="Phobius"/>
    </source>
</evidence>
<proteinExistence type="predicted"/>
<reference evidence="3" key="1">
    <citation type="submission" date="2022-11" db="UniProtKB">
        <authorList>
            <consortium name="WormBaseParasite"/>
        </authorList>
    </citation>
    <scope>IDENTIFICATION</scope>
</reference>
<sequence length="110" mass="12881">MLNIVVVTQHGIIVGVKIRFDSAKNNEVECFQTSDVSFVEVTHLSRTARRRLSRFDMSERRLRCPSEVTCLKEFAYFLTLIDYHSSIAQFIILLPFLFIALISLSFYYFF</sequence>
<protein>
    <submittedName>
        <fullName evidence="3">Uncharacterized protein</fullName>
    </submittedName>
</protein>
<organism evidence="2 3">
    <name type="scientific">Parascaris univalens</name>
    <name type="common">Nematode worm</name>
    <dbReference type="NCBI Taxonomy" id="6257"/>
    <lineage>
        <taxon>Eukaryota</taxon>
        <taxon>Metazoa</taxon>
        <taxon>Ecdysozoa</taxon>
        <taxon>Nematoda</taxon>
        <taxon>Chromadorea</taxon>
        <taxon>Rhabditida</taxon>
        <taxon>Spirurina</taxon>
        <taxon>Ascaridomorpha</taxon>
        <taxon>Ascaridoidea</taxon>
        <taxon>Ascarididae</taxon>
        <taxon>Parascaris</taxon>
    </lineage>
</organism>
<keyword evidence="1" id="KW-1133">Transmembrane helix</keyword>
<keyword evidence="2" id="KW-1185">Reference proteome</keyword>
<dbReference type="AlphaFoldDB" id="A0A915BDX0"/>